<comment type="caution">
    <text evidence="2">The sequence shown here is derived from an EMBL/GenBank/DDBJ whole genome shotgun (WGS) entry which is preliminary data.</text>
</comment>
<gene>
    <name evidence="2" type="ORF">HNR75_002250</name>
</gene>
<protein>
    <recommendedName>
        <fullName evidence="1">UPF0352 protein HNR75_002250</fullName>
    </recommendedName>
</protein>
<dbReference type="InterPro" id="IPR009857">
    <property type="entry name" value="UPF0352"/>
</dbReference>
<accession>A0A841GB52</accession>
<dbReference type="InterPro" id="IPR023202">
    <property type="entry name" value="YejL_sf"/>
</dbReference>
<dbReference type="Proteomes" id="UP000585721">
    <property type="component" value="Unassembled WGS sequence"/>
</dbReference>
<proteinExistence type="inferred from homology"/>
<evidence type="ECO:0000313" key="3">
    <source>
        <dbReference type="Proteomes" id="UP000585721"/>
    </source>
</evidence>
<dbReference type="HAMAP" id="MF_00816">
    <property type="entry name" value="UPF0352"/>
    <property type="match status" value="1"/>
</dbReference>
<evidence type="ECO:0000256" key="1">
    <source>
        <dbReference type="HAMAP-Rule" id="MF_00816"/>
    </source>
</evidence>
<dbReference type="RefSeq" id="WP_188027040.1">
    <property type="nucleotide sequence ID" value="NZ_JACHGR010000007.1"/>
</dbReference>
<name>A0A841GB52_9GAMM</name>
<sequence>MPIISKYSTEQIESLMQDLQTVLQSHNASVDLGLLALGNLATHIINKQVPEALRADVASSFAKALQQSITDTKKVIQ</sequence>
<dbReference type="EMBL" id="JACHGR010000007">
    <property type="protein sequence ID" value="MBB6056318.1"/>
    <property type="molecule type" value="Genomic_DNA"/>
</dbReference>
<dbReference type="SUPFAM" id="SSF158651">
    <property type="entry name" value="YejL-like"/>
    <property type="match status" value="1"/>
</dbReference>
<dbReference type="Pfam" id="PF07208">
    <property type="entry name" value="DUF1414"/>
    <property type="match status" value="1"/>
</dbReference>
<dbReference type="AlphaFoldDB" id="A0A841GB52"/>
<comment type="similarity">
    <text evidence="1">Belongs to the UPF0352 family.</text>
</comment>
<dbReference type="PIRSF" id="PIRSF006188">
    <property type="entry name" value="UCP006188"/>
    <property type="match status" value="1"/>
</dbReference>
<evidence type="ECO:0000313" key="2">
    <source>
        <dbReference type="EMBL" id="MBB6056318.1"/>
    </source>
</evidence>
<dbReference type="Gene3D" id="1.10.3390.10">
    <property type="entry name" value="YejL-like"/>
    <property type="match status" value="1"/>
</dbReference>
<reference evidence="2 3" key="1">
    <citation type="submission" date="2020-08" db="EMBL/GenBank/DDBJ databases">
        <title>Genomic Encyclopedia of Type Strains, Phase IV (KMG-IV): sequencing the most valuable type-strain genomes for metagenomic binning, comparative biology and taxonomic classification.</title>
        <authorList>
            <person name="Goeker M."/>
        </authorList>
    </citation>
    <scope>NUCLEOTIDE SEQUENCE [LARGE SCALE GENOMIC DNA]</scope>
    <source>
        <strain evidence="2 3">DSM 22975</strain>
    </source>
</reference>
<dbReference type="NCBIfam" id="NF010242">
    <property type="entry name" value="PRK13689.1"/>
    <property type="match status" value="1"/>
</dbReference>
<organism evidence="2 3">
    <name type="scientific">Tolumonas osonensis</name>
    <dbReference type="NCBI Taxonomy" id="675874"/>
    <lineage>
        <taxon>Bacteria</taxon>
        <taxon>Pseudomonadati</taxon>
        <taxon>Pseudomonadota</taxon>
        <taxon>Gammaproteobacteria</taxon>
        <taxon>Aeromonadales</taxon>
        <taxon>Aeromonadaceae</taxon>
        <taxon>Tolumonas</taxon>
    </lineage>
</organism>
<keyword evidence="3" id="KW-1185">Reference proteome</keyword>